<dbReference type="EMBL" id="CP040896">
    <property type="protein sequence ID" value="QDA58926.1"/>
    <property type="molecule type" value="Genomic_DNA"/>
</dbReference>
<gene>
    <name evidence="1" type="ORF">FHG12_01880</name>
</gene>
<organism evidence="1 2">
    <name type="scientific">Hymenobacter jejuensis</name>
    <dbReference type="NCBI Taxonomy" id="2502781"/>
    <lineage>
        <taxon>Bacteria</taxon>
        <taxon>Pseudomonadati</taxon>
        <taxon>Bacteroidota</taxon>
        <taxon>Cytophagia</taxon>
        <taxon>Cytophagales</taxon>
        <taxon>Hymenobacteraceae</taxon>
        <taxon>Hymenobacter</taxon>
    </lineage>
</organism>
<proteinExistence type="predicted"/>
<dbReference type="OrthoDB" id="1396774at2"/>
<evidence type="ECO:0000313" key="1">
    <source>
        <dbReference type="EMBL" id="QDA58926.1"/>
    </source>
</evidence>
<accession>A0A5B7ZWM2</accession>
<dbReference type="Proteomes" id="UP000305398">
    <property type="component" value="Chromosome"/>
</dbReference>
<evidence type="ECO:0008006" key="3">
    <source>
        <dbReference type="Google" id="ProtNLM"/>
    </source>
</evidence>
<dbReference type="Gene3D" id="2.60.270.50">
    <property type="match status" value="1"/>
</dbReference>
<keyword evidence="2" id="KW-1185">Reference proteome</keyword>
<reference evidence="1 2" key="1">
    <citation type="submission" date="2019-06" db="EMBL/GenBank/DDBJ databases">
        <authorList>
            <person name="Srinivasan S."/>
        </authorList>
    </citation>
    <scope>NUCLEOTIDE SEQUENCE [LARGE SCALE GENOMIC DNA]</scope>
    <source>
        <strain evidence="1 2">17J68-5</strain>
    </source>
</reference>
<dbReference type="KEGG" id="hyj:FHG12_01880"/>
<dbReference type="AlphaFoldDB" id="A0A5B7ZWM2"/>
<protein>
    <recommendedName>
        <fullName evidence="3">Peptidase C39-like domain-containing protein</fullName>
    </recommendedName>
</protein>
<name>A0A5B7ZWM2_9BACT</name>
<sequence length="423" mass="46912">MSRIRMKIFVSNETDAALTFSDEEIVHGDFTPDWNPPPTIGPGERKGFQGEGNIVPIDQAVTGTEGRVRYQIEAPDGGELYIHWDSPLIESQFGNTFHVWAPANWEVTHSGGQGHEAELDIRLRRTARRSVPNFHARGRGFAFKNKWDSGLPVISLGFLWNALFDSLPGPLGELGIDRVIDENFVPITHADAGLCGGMVYTVMDYYAQHLFPPESTSSPVLRDDALFGYIRDRLWDSFDVGGQGHRFLGYSSPHYPNGDEGVIQTAGFTRGRSWVTYREAFPEIQADIDAGRLSPVGLIQTDNLDIGTNHQVLAYAYEKSGQDVTLYIYDPNEAQQEIALKFNITATDGEVHVARIGGDPKNDHRIFCFFRINGYSPKSPPNGLRIKSVRKALRASGPPPYSVRGAVVANRAAGSVTRWLHTI</sequence>
<dbReference type="RefSeq" id="WP_139514001.1">
    <property type="nucleotide sequence ID" value="NZ_CP040896.1"/>
</dbReference>
<evidence type="ECO:0000313" key="2">
    <source>
        <dbReference type="Proteomes" id="UP000305398"/>
    </source>
</evidence>